<dbReference type="PANTHER" id="PTHR40446:SF2">
    <property type="entry name" value="N-ACETYLGLUCOSAMINE-1-PHOSPHODIESTER ALPHA-N-ACETYLGLUCOSAMINIDASE"/>
    <property type="match status" value="1"/>
</dbReference>
<dbReference type="Proteomes" id="UP000065151">
    <property type="component" value="Chromosome"/>
</dbReference>
<evidence type="ECO:0000259" key="2">
    <source>
        <dbReference type="Pfam" id="PF09992"/>
    </source>
</evidence>
<dbReference type="KEGG" id="psul:AU252_12240"/>
<dbReference type="STRING" id="121292.AU252_12240"/>
<dbReference type="RefSeq" id="WP_058930956.1">
    <property type="nucleotide sequence ID" value="NZ_CP013747.1"/>
</dbReference>
<feature type="signal peptide" evidence="1">
    <location>
        <begin position="1"/>
        <end position="35"/>
    </location>
</feature>
<dbReference type="EMBL" id="CP013747">
    <property type="protein sequence ID" value="ALV41832.1"/>
    <property type="molecule type" value="Genomic_DNA"/>
</dbReference>
<dbReference type="GO" id="GO:0042834">
    <property type="term" value="F:peptidoglycan binding"/>
    <property type="evidence" value="ECO:0007669"/>
    <property type="project" value="InterPro"/>
</dbReference>
<keyword evidence="1" id="KW-0732">Signal</keyword>
<protein>
    <recommendedName>
        <fullName evidence="2">Phosphodiester glycosidase domain-containing protein</fullName>
    </recommendedName>
</protein>
<gene>
    <name evidence="3" type="ORF">AU252_12240</name>
</gene>
<organism evidence="3">
    <name type="scientific">Pseudarthrobacter sulfonivorans</name>
    <dbReference type="NCBI Taxonomy" id="121292"/>
    <lineage>
        <taxon>Bacteria</taxon>
        <taxon>Bacillati</taxon>
        <taxon>Actinomycetota</taxon>
        <taxon>Actinomycetes</taxon>
        <taxon>Micrococcales</taxon>
        <taxon>Micrococcaceae</taxon>
        <taxon>Pseudarthrobacter</taxon>
    </lineage>
</organism>
<name>A0A0U3PHK2_9MICC</name>
<dbReference type="Gene3D" id="3.30.70.1070">
    <property type="entry name" value="Sporulation related repeat"/>
    <property type="match status" value="1"/>
</dbReference>
<accession>A0A0U3PHK2</accession>
<dbReference type="InterPro" id="IPR018711">
    <property type="entry name" value="NAGPA"/>
</dbReference>
<dbReference type="InterPro" id="IPR036680">
    <property type="entry name" value="SPOR-like_sf"/>
</dbReference>
<dbReference type="PANTHER" id="PTHR40446">
    <property type="entry name" value="N-ACETYLGLUCOSAMINE-1-PHOSPHODIESTER ALPHA-N-ACETYLGLUCOSAMINIDASE"/>
    <property type="match status" value="1"/>
</dbReference>
<dbReference type="AlphaFoldDB" id="A0A0U3PHK2"/>
<evidence type="ECO:0000313" key="3">
    <source>
        <dbReference type="EMBL" id="ALV41832.1"/>
    </source>
</evidence>
<feature type="domain" description="Phosphodiester glycosidase" evidence="2">
    <location>
        <begin position="360"/>
        <end position="535"/>
    </location>
</feature>
<evidence type="ECO:0000313" key="4">
    <source>
        <dbReference type="Proteomes" id="UP000065151"/>
    </source>
</evidence>
<sequence>MNTRSRPRQHRSTALLTLAGLALTASLVSGPAALAAPAGSGSAISAGPRVGAGEDTTHELAPGLTHTILKLGDRSAVYPWTVQLTLPSGDPGVKDSNVSTQEIAEGVNAQLRETGLDARTERVDSLILADAGGYLGHRVRVGAFAAQKDATSVLAAVKTAGYGAGTWYTGWDGDSARVDQADGPLDVQVLTVDPRTFRGEVEATFGQDIESTETTSAMAQDSLAGVNAGFFVFGPEHGAPGDPAGAGAYDGRILSETVGQRPALVIDHRYGRARVERLTWDGSISSGALEIGLDGLNRVPGLIRNCGGVGDSPTDAPMHDVTCNDADETIAFTADFGPATPSGSGRELVLDPLGKILEVKTSRGTVLAEGQTSVQATGSNAEELSQFAASTRYVDVTNRYLDEDGHVLRMTPHTQVLNGGPMLVQDGQVHVSAARDGMVHQDNPGMFYGWVHQRNPRTLAGIDDQGRLVLITADGRQTGSVGLSIAETAQLATELGLRDAINLDGGGSTAMVVGGQLTNSPSGGTERAVGDAIVIRKRVA</sequence>
<proteinExistence type="predicted"/>
<feature type="chain" id="PRO_5006842987" description="Phosphodiester glycosidase domain-containing protein" evidence="1">
    <location>
        <begin position="36"/>
        <end position="540"/>
    </location>
</feature>
<dbReference type="Pfam" id="PF09992">
    <property type="entry name" value="NAGPA"/>
    <property type="match status" value="1"/>
</dbReference>
<reference evidence="3 4" key="1">
    <citation type="submission" date="2015-12" db="EMBL/GenBank/DDBJ databases">
        <authorList>
            <person name="Shamseldin A."/>
            <person name="Moawad H."/>
            <person name="Abd El-Rahim W.M."/>
            <person name="Sadowsky M.J."/>
        </authorList>
    </citation>
    <scope>NUCLEOTIDE SEQUENCE [LARGE SCALE GENOMIC DNA]</scope>
    <source>
        <strain evidence="3 4">Ar51</strain>
    </source>
</reference>
<evidence type="ECO:0000256" key="1">
    <source>
        <dbReference type="SAM" id="SignalP"/>
    </source>
</evidence>